<gene>
    <name evidence="1" type="ORF">K8352_06770</name>
</gene>
<evidence type="ECO:0000313" key="1">
    <source>
        <dbReference type="EMBL" id="MCG2460444.1"/>
    </source>
</evidence>
<protein>
    <submittedName>
        <fullName evidence="1">Uncharacterized protein</fullName>
    </submittedName>
</protein>
<organism evidence="1 2">
    <name type="scientific">Cerina litoralis</name>
    <dbReference type="NCBI Taxonomy" id="2874477"/>
    <lineage>
        <taxon>Bacteria</taxon>
        <taxon>Pseudomonadati</taxon>
        <taxon>Bacteroidota</taxon>
        <taxon>Flavobacteriia</taxon>
        <taxon>Flavobacteriales</taxon>
        <taxon>Flavobacteriaceae</taxon>
        <taxon>Cerina</taxon>
    </lineage>
</organism>
<dbReference type="AlphaFoldDB" id="A0AAE3EUD7"/>
<evidence type="ECO:0000313" key="2">
    <source>
        <dbReference type="Proteomes" id="UP001200642"/>
    </source>
</evidence>
<proteinExistence type="predicted"/>
<dbReference type="RefSeq" id="WP_317901589.1">
    <property type="nucleotide sequence ID" value="NZ_JAIRBC010000008.1"/>
</dbReference>
<dbReference type="EMBL" id="JAIRBC010000008">
    <property type="protein sequence ID" value="MCG2460444.1"/>
    <property type="molecule type" value="Genomic_DNA"/>
</dbReference>
<name>A0AAE3EUD7_9FLAO</name>
<comment type="caution">
    <text evidence="1">The sequence shown here is derived from an EMBL/GenBank/DDBJ whole genome shotgun (WGS) entry which is preliminary data.</text>
</comment>
<sequence>MKISTLMGTPLFSRGASPTIIPVRMARADRRGAVPITIGSGGVNDGNCFDDIRFYSCALNVNIRIALANIPLIIDLFT</sequence>
<accession>A0AAE3EUD7</accession>
<keyword evidence="2" id="KW-1185">Reference proteome</keyword>
<dbReference type="Proteomes" id="UP001200642">
    <property type="component" value="Unassembled WGS sequence"/>
</dbReference>
<reference evidence="1" key="1">
    <citation type="submission" date="2023-02" db="EMBL/GenBank/DDBJ databases">
        <title>Genome of Flavobacteriaceae gen. nov. sp. strain F89.</title>
        <authorList>
            <person name="Wang Y."/>
        </authorList>
    </citation>
    <scope>NUCLEOTIDE SEQUENCE</scope>
    <source>
        <strain evidence="1">F89</strain>
    </source>
</reference>